<reference evidence="1" key="2">
    <citation type="journal article" date="2015" name="Fish Shellfish Immunol.">
        <title>Early steps in the European eel (Anguilla anguilla)-Vibrio vulnificus interaction in the gills: Role of the RtxA13 toxin.</title>
        <authorList>
            <person name="Callol A."/>
            <person name="Pajuelo D."/>
            <person name="Ebbesson L."/>
            <person name="Teles M."/>
            <person name="MacKenzie S."/>
            <person name="Amaro C."/>
        </authorList>
    </citation>
    <scope>NUCLEOTIDE SEQUENCE</scope>
</reference>
<accession>A0A0E9V1T3</accession>
<organism evidence="1">
    <name type="scientific">Anguilla anguilla</name>
    <name type="common">European freshwater eel</name>
    <name type="synonym">Muraena anguilla</name>
    <dbReference type="NCBI Taxonomy" id="7936"/>
    <lineage>
        <taxon>Eukaryota</taxon>
        <taxon>Metazoa</taxon>
        <taxon>Chordata</taxon>
        <taxon>Craniata</taxon>
        <taxon>Vertebrata</taxon>
        <taxon>Euteleostomi</taxon>
        <taxon>Actinopterygii</taxon>
        <taxon>Neopterygii</taxon>
        <taxon>Teleostei</taxon>
        <taxon>Anguilliformes</taxon>
        <taxon>Anguillidae</taxon>
        <taxon>Anguilla</taxon>
    </lineage>
</organism>
<evidence type="ECO:0000313" key="1">
    <source>
        <dbReference type="EMBL" id="JAH72002.1"/>
    </source>
</evidence>
<name>A0A0E9V1T3_ANGAN</name>
<protein>
    <submittedName>
        <fullName evidence="1">Uncharacterized protein</fullName>
    </submittedName>
</protein>
<sequence length="13" mass="1515">MHILCVSRRISVT</sequence>
<proteinExistence type="predicted"/>
<dbReference type="EMBL" id="GBXM01036575">
    <property type="protein sequence ID" value="JAH72002.1"/>
    <property type="molecule type" value="Transcribed_RNA"/>
</dbReference>
<reference evidence="1" key="1">
    <citation type="submission" date="2014-11" db="EMBL/GenBank/DDBJ databases">
        <authorList>
            <person name="Amaro Gonzalez C."/>
        </authorList>
    </citation>
    <scope>NUCLEOTIDE SEQUENCE</scope>
</reference>